<dbReference type="InterPro" id="IPR052509">
    <property type="entry name" value="Metal_resp_DNA-bind_regulator"/>
</dbReference>
<dbReference type="AlphaFoldDB" id="A0A402BHE3"/>
<reference evidence="3" key="1">
    <citation type="submission" date="2018-12" db="EMBL/GenBank/DDBJ databases">
        <title>Tengunoibacter tsumagoiensis gen. nov., sp. nov., Dictyobacter kobayashii sp. nov., D. alpinus sp. nov., and D. joshuensis sp. nov. and description of Dictyobacteraceae fam. nov. within the order Ktedonobacterales isolated from Tengu-no-mugimeshi.</title>
        <authorList>
            <person name="Wang C.M."/>
            <person name="Zheng Y."/>
            <person name="Sakai Y."/>
            <person name="Toyoda A."/>
            <person name="Minakuchi Y."/>
            <person name="Abe K."/>
            <person name="Yokota A."/>
            <person name="Yabe S."/>
        </authorList>
    </citation>
    <scope>NUCLEOTIDE SEQUENCE [LARGE SCALE GENOMIC DNA]</scope>
    <source>
        <strain evidence="3">Uno16</strain>
    </source>
</reference>
<dbReference type="PANTHER" id="PTHR33169">
    <property type="entry name" value="PADR-FAMILY TRANSCRIPTIONAL REGULATOR"/>
    <property type="match status" value="1"/>
</dbReference>
<dbReference type="InterPro" id="IPR036388">
    <property type="entry name" value="WH-like_DNA-bd_sf"/>
</dbReference>
<evidence type="ECO:0000313" key="3">
    <source>
        <dbReference type="Proteomes" id="UP000287171"/>
    </source>
</evidence>
<dbReference type="RefSeq" id="WP_126630723.1">
    <property type="nucleotide sequence ID" value="NZ_BIFT01000002.1"/>
</dbReference>
<dbReference type="SUPFAM" id="SSF46785">
    <property type="entry name" value="Winged helix' DNA-binding domain"/>
    <property type="match status" value="1"/>
</dbReference>
<accession>A0A402BHE3</accession>
<proteinExistence type="predicted"/>
<evidence type="ECO:0000313" key="2">
    <source>
        <dbReference type="EMBL" id="GCE30662.1"/>
    </source>
</evidence>
<dbReference type="Proteomes" id="UP000287171">
    <property type="component" value="Unassembled WGS sequence"/>
</dbReference>
<dbReference type="Pfam" id="PF03551">
    <property type="entry name" value="PadR"/>
    <property type="match status" value="1"/>
</dbReference>
<feature type="domain" description="Transcription regulator PadR N-terminal" evidence="1">
    <location>
        <begin position="6"/>
        <end position="81"/>
    </location>
</feature>
<comment type="caution">
    <text evidence="2">The sequence shown here is derived from an EMBL/GenBank/DDBJ whole genome shotgun (WGS) entry which is preliminary data.</text>
</comment>
<dbReference type="InterPro" id="IPR005149">
    <property type="entry name" value="Tscrpt_reg_PadR_N"/>
</dbReference>
<name>A0A402BHE3_9CHLR</name>
<sequence length="199" mass="23245">MYELIILARLMQRPAHGYLIAKIINHIIGPYTKMSNGRLYPLLARLEKDGLITIAREPTLCPHGGRPMRAYEITETGQKRFYTLMLDTTANPGEYQKIFAQKACYLHLLEPIERLHIIDHYITYCQTHIHHKTNEAEDIRLKAPGWGDEWEFMQDRVINMLHHSTNQWQLELAWATQLRDQEVATIFSEQTENTSTSIN</sequence>
<dbReference type="PANTHER" id="PTHR33169:SF26">
    <property type="entry name" value="CONSERVED PROTEIN"/>
    <property type="match status" value="1"/>
</dbReference>
<dbReference type="EMBL" id="BIFT01000002">
    <property type="protein sequence ID" value="GCE30662.1"/>
    <property type="molecule type" value="Genomic_DNA"/>
</dbReference>
<gene>
    <name evidence="2" type="ORF">KDA_61460</name>
</gene>
<organism evidence="2 3">
    <name type="scientific">Dictyobacter alpinus</name>
    <dbReference type="NCBI Taxonomy" id="2014873"/>
    <lineage>
        <taxon>Bacteria</taxon>
        <taxon>Bacillati</taxon>
        <taxon>Chloroflexota</taxon>
        <taxon>Ktedonobacteria</taxon>
        <taxon>Ktedonobacterales</taxon>
        <taxon>Dictyobacteraceae</taxon>
        <taxon>Dictyobacter</taxon>
    </lineage>
</organism>
<evidence type="ECO:0000259" key="1">
    <source>
        <dbReference type="Pfam" id="PF03551"/>
    </source>
</evidence>
<protein>
    <recommendedName>
        <fullName evidence="1">Transcription regulator PadR N-terminal domain-containing protein</fullName>
    </recommendedName>
</protein>
<dbReference type="InterPro" id="IPR036390">
    <property type="entry name" value="WH_DNA-bd_sf"/>
</dbReference>
<dbReference type="OrthoDB" id="2374094at2"/>
<keyword evidence="3" id="KW-1185">Reference proteome</keyword>
<dbReference type="Gene3D" id="1.10.10.10">
    <property type="entry name" value="Winged helix-like DNA-binding domain superfamily/Winged helix DNA-binding domain"/>
    <property type="match status" value="1"/>
</dbReference>